<dbReference type="Gene3D" id="2.60.40.10">
    <property type="entry name" value="Immunoglobulins"/>
    <property type="match status" value="1"/>
</dbReference>
<dbReference type="Gene3D" id="3.90.226.10">
    <property type="entry name" value="2-enoyl-CoA Hydratase, Chain A, domain 1"/>
    <property type="match status" value="2"/>
</dbReference>
<sequence length="2248" mass="248060">MDEPLGLRLSLDGNTILMPTIFDPSELRTDVTGKVVRYLQDNGASVEAGQPYVEVEAMKMIIPIKASESGKIIHNLSPGSVISAGDLLASLELKDPSKVKKIGTFDGKLDIAESSVEMDPKKALLNVLAGYKLDAEVVAQRALDSVSDSASAAELINNAINEFYRVEALFDGKINDDVVRTLAKANAENLDVVISENLAHQQLKLRSQLILAMIRQLDTFQDRFGVAVPDSIIDTLDLLSGLKGKDYGEIILAAEERVREAKVPSFEIRRTDLRAKLADPETDLVALSKSSTLSAGVDLLTNLFNDEDKNVRATALEVYTRRVYRTYNIPSLKVEDIDGRLSCSFDFQFADVPSADRVTRSGFFSNLKDSSKFSQELPDILNAMGSKITGAGSTGGPVNVLQVGMSGDANIADLQSAINANKDKLNMLGIRTVTVVATQGKKDPIYFTFPQCDGFKEDPLRRGMRPTFHQLLELNRLTDNFVLDRIPAVGRNAQIYVGSEKGARRGAAQVVFVRGITHSPGITTLTGARHTLLQGLDELERAQSNTKVSLQSSSRIYIHSLPEVEGSTPMEIAEEFHSVVDKLKSRFAQRLLKLRVDEIEAKVRVRSVDKDGNPMIVPVRLVASSMEGEWLKTAAYIERPDPVTGVTREFCTIGDGKDSVCMLDPYAGANIIQTKRAIARRVGSTYAYDFLGLLEVGLIQEWDTYISSLSGPDVPSLPTNLFEARELLEGADGELVPGKREIGTNKVGMVAWLVNMKTPEYPSGREVVFISNDVTVQSGSFGVPEDELFFKASKYARMNKIPRVYISCNSGARIGLVEDLKPKFNIKFVDDASPSKGFKYLYLTDDVYKALPEGSVNVEKVPEGWAIKDIIGTSEGIGVENLQGSGKIAGETSRAYDEIFTLSYVTGRSVGIGAYLVRLGQRVIQMKQGPMLLTGYGALNKLLGREVYTSNDQLGGPQVMYPNGCTHEVVDDDQQGVRSIIQWLSFVPKTTDASPAVRLSSDPVNRDVAWKPTPTPYDPRLMLSGTDDAAGFFDKGSFKEYLPGWGKSVIMGRGRLGGIPMGAIAVKTRLVERIIPADPSHPNSREAILPQAGQVLFPDSSYKTVQALRDFNNEGLPVMIFANWRGFSVLKDVATKDFAKIGDKLGSYQKEEGKIGGVKAIGDVWTSILLSSLCIITVQIFTMGPLLVTYSNSGVILVIAIAYTMIFALYPSTNTPVKNLRPVKYNNMTMSKRSSPLISIIMLFGVLVCVRSQAQKDIRNINNGDHSMGRVNQHQGTLNSVLDSTNSKVTPTNTFVNAVSITEKMVGIRNTAEVEEAPHVFRRELTEDESLAIDATEEATDRFAIWSDKVQDDANMKRTAADITNTEQSPSLRRFKNLDIAKWRAHPQTELRFDHGARLHQETRNLAPSDTSFITSAIAKRVYFQSQPRLDHNKLQHQKASDESRDWALVDTSSVHFAKVEQANSQSKSSIDHHAKLLPAEDAASTVTSLAKVDQVNPQFEPHLNHNARWLRTKDADSTSSASTIAMADHTPAGIAPETTPAHEANTRMHSISATKVLHPSFRSDHPQISKQRNGSSNKVSRMAISNQCFLNRAELKQAVDNYMTQDCANLPNCAVGQVYGWPMNAWCVSNITDMSNLFMFIYYFNENISGWDVSNVVNMDSMFVYAQAFNGDLSGWNVSNVVNMDAMFYHAEGFNGDLSRWDVSNVANMNYMFSYAYAFNGDLSGWNVSGVSYMAGLFYGAKSFNQDLCSWAEAFPYDSASSIFAESNCTYTSDPIRERRAPFCESKCDSGSNLCFLSRAELKQAVDNYMTQDCANLPNCAVGQVYGWPMNAWCVSNITDMSNLFMFIYYFNENISGWDVSNVVNMDSMFVYAQAFNGDLSGWNVSSVTSMYQMFLFATSFNGDLSWWNVSNVANMDSMFYHAEAFNGDLSGWDVSNVANMNYMFAYAYAFNGDLSGWNVSGVSYMAGLFYGAKSFNQDLCSWAEAFPYDSASSIFAESNCTYRSEPIRERRAPFCASMCTDFPYILDVLPSDAIDTGGIKIRLMGYNFVMGNATNTSTSFECQFGSVAKVNASLISNNELNCISPTVSLLNGMLEVDLFVIINGQISFNSMPFQFYGVCPESQCIHGHCSFGQCKCYHGYRGNDCSEKLIPPSITSPHTALELIEGQFFSYQLKIDQGSLPIEWTVVGLPIKGMNLDSKSGIVTNRVDSSRIAHKGHESGFEIRDHLLGRSYCKFLTRPHSSTSYK</sequence>
<dbReference type="Proteomes" id="UP001530315">
    <property type="component" value="Unassembled WGS sequence"/>
</dbReference>
<dbReference type="Pfam" id="PF00364">
    <property type="entry name" value="Biotin_lipoyl"/>
    <property type="match status" value="1"/>
</dbReference>
<dbReference type="SUPFAM" id="SSF51230">
    <property type="entry name" value="Single hybrid motif"/>
    <property type="match status" value="1"/>
</dbReference>
<dbReference type="NCBIfam" id="TIGR02167">
    <property type="entry name" value="Liste_lipo_26"/>
    <property type="match status" value="3"/>
</dbReference>
<dbReference type="FunFam" id="2.40.50.100:FF:000005">
    <property type="entry name" value="Acetyl-CoA carboxylase 1"/>
    <property type="match status" value="1"/>
</dbReference>
<keyword evidence="7" id="KW-1185">Reference proteome</keyword>
<dbReference type="PROSITE" id="PS00188">
    <property type="entry name" value="BIOTIN"/>
    <property type="match status" value="1"/>
</dbReference>
<proteinExistence type="predicted"/>
<dbReference type="PANTHER" id="PTHR45728:SF3">
    <property type="entry name" value="ACETYL-COA CARBOXYLASE"/>
    <property type="match status" value="1"/>
</dbReference>
<evidence type="ECO:0000256" key="1">
    <source>
        <dbReference type="ARBA" id="ARBA00023267"/>
    </source>
</evidence>
<dbReference type="InterPro" id="IPR011763">
    <property type="entry name" value="COA_CT_C"/>
</dbReference>
<dbReference type="InterPro" id="IPR005046">
    <property type="entry name" value="DUF285"/>
</dbReference>
<feature type="transmembrane region" description="Helical" evidence="2">
    <location>
        <begin position="1233"/>
        <end position="1250"/>
    </location>
</feature>
<dbReference type="SUPFAM" id="SSF52096">
    <property type="entry name" value="ClpP/crotonase"/>
    <property type="match status" value="2"/>
</dbReference>
<feature type="domain" description="CoA carboxyltransferase C-terminal" evidence="5">
    <location>
        <begin position="1003"/>
        <end position="1129"/>
    </location>
</feature>
<evidence type="ECO:0000259" key="4">
    <source>
        <dbReference type="PROSITE" id="PS50980"/>
    </source>
</evidence>
<feature type="domain" description="CoA carboxyltransferase N-terminal" evidence="4">
    <location>
        <begin position="665"/>
        <end position="999"/>
    </location>
</feature>
<dbReference type="Gene3D" id="2.40.460.10">
    <property type="entry name" value="Biotin dependent carboxylase carboxyltransferase"/>
    <property type="match status" value="1"/>
</dbReference>
<dbReference type="InterPro" id="IPR034733">
    <property type="entry name" value="AcCoA_carboxyl_beta"/>
</dbReference>
<dbReference type="InterPro" id="IPR011762">
    <property type="entry name" value="COA_CT_N"/>
</dbReference>
<dbReference type="InterPro" id="IPR011053">
    <property type="entry name" value="Single_hybrid_motif"/>
</dbReference>
<dbReference type="InterPro" id="IPR014756">
    <property type="entry name" value="Ig_E-set"/>
</dbReference>
<dbReference type="InterPro" id="IPR029045">
    <property type="entry name" value="ClpP/crotonase-like_dom_sf"/>
</dbReference>
<dbReference type="Pfam" id="PF01039">
    <property type="entry name" value="Carboxyl_trans"/>
    <property type="match status" value="1"/>
</dbReference>
<dbReference type="InterPro" id="IPR013783">
    <property type="entry name" value="Ig-like_fold"/>
</dbReference>
<dbReference type="InterPro" id="IPR001882">
    <property type="entry name" value="Biotin_BS"/>
</dbReference>
<evidence type="ECO:0000259" key="3">
    <source>
        <dbReference type="PROSITE" id="PS50968"/>
    </source>
</evidence>
<comment type="caution">
    <text evidence="6">The sequence shown here is derived from an EMBL/GenBank/DDBJ whole genome shotgun (WGS) entry which is preliminary data.</text>
</comment>
<keyword evidence="2" id="KW-0472">Membrane</keyword>
<dbReference type="CDD" id="cd06850">
    <property type="entry name" value="biotinyl_domain"/>
    <property type="match status" value="1"/>
</dbReference>
<dbReference type="InterPro" id="IPR049076">
    <property type="entry name" value="ACCA"/>
</dbReference>
<evidence type="ECO:0000313" key="7">
    <source>
        <dbReference type="Proteomes" id="UP001530315"/>
    </source>
</evidence>
<evidence type="ECO:0000259" key="5">
    <source>
        <dbReference type="PROSITE" id="PS50989"/>
    </source>
</evidence>
<dbReference type="EMBL" id="JALLAZ020000620">
    <property type="protein sequence ID" value="KAL3790834.1"/>
    <property type="molecule type" value="Genomic_DNA"/>
</dbReference>
<feature type="domain" description="Lipoyl-binding" evidence="3">
    <location>
        <begin position="18"/>
        <end position="92"/>
    </location>
</feature>
<organism evidence="6 7">
    <name type="scientific">Stephanodiscus triporus</name>
    <dbReference type="NCBI Taxonomy" id="2934178"/>
    <lineage>
        <taxon>Eukaryota</taxon>
        <taxon>Sar</taxon>
        <taxon>Stramenopiles</taxon>
        <taxon>Ochrophyta</taxon>
        <taxon>Bacillariophyta</taxon>
        <taxon>Coscinodiscophyceae</taxon>
        <taxon>Thalassiosirophycidae</taxon>
        <taxon>Stephanodiscales</taxon>
        <taxon>Stephanodiscaceae</taxon>
        <taxon>Stephanodiscus</taxon>
    </lineage>
</organism>
<dbReference type="PANTHER" id="PTHR45728">
    <property type="entry name" value="ACETYL-COA CARBOXYLASE, ISOFORM A"/>
    <property type="match status" value="1"/>
</dbReference>
<keyword evidence="2" id="KW-0812">Transmembrane</keyword>
<dbReference type="InterPro" id="IPR000089">
    <property type="entry name" value="Biotin_lipoyl"/>
</dbReference>
<dbReference type="InterPro" id="IPR011889">
    <property type="entry name" value="Liste_lipo_26"/>
</dbReference>
<gene>
    <name evidence="6" type="ORF">ACHAW5_008041</name>
</gene>
<dbReference type="PROSITE" id="PS50980">
    <property type="entry name" value="COA_CT_NTER"/>
    <property type="match status" value="1"/>
</dbReference>
<reference evidence="6 7" key="1">
    <citation type="submission" date="2024-10" db="EMBL/GenBank/DDBJ databases">
        <title>Updated reference genomes for cyclostephanoid diatoms.</title>
        <authorList>
            <person name="Roberts W.R."/>
            <person name="Alverson A.J."/>
        </authorList>
    </citation>
    <scope>NUCLEOTIDE SEQUENCE [LARGE SCALE GENOMIC DNA]</scope>
    <source>
        <strain evidence="6 7">AJA276-08</strain>
    </source>
</reference>
<feature type="transmembrane region" description="Helical" evidence="2">
    <location>
        <begin position="1195"/>
        <end position="1213"/>
    </location>
</feature>
<dbReference type="PROSITE" id="PS50989">
    <property type="entry name" value="COA_CT_CTER"/>
    <property type="match status" value="1"/>
</dbReference>
<dbReference type="InterPro" id="IPR013537">
    <property type="entry name" value="AcCoA_COase_cen"/>
</dbReference>
<accession>A0ABD3PSZ4</accession>
<evidence type="ECO:0000313" key="6">
    <source>
        <dbReference type="EMBL" id="KAL3790834.1"/>
    </source>
</evidence>
<dbReference type="PROSITE" id="PS50968">
    <property type="entry name" value="BIOTINYL_LIPOYL"/>
    <property type="match status" value="1"/>
</dbReference>
<evidence type="ECO:0008006" key="8">
    <source>
        <dbReference type="Google" id="ProtNLM"/>
    </source>
</evidence>
<keyword evidence="2" id="KW-1133">Transmembrane helix</keyword>
<dbReference type="Pfam" id="PF03382">
    <property type="entry name" value="DUF285"/>
    <property type="match status" value="2"/>
</dbReference>
<dbReference type="SUPFAM" id="SSF81296">
    <property type="entry name" value="E set domains"/>
    <property type="match status" value="1"/>
</dbReference>
<dbReference type="Pfam" id="PF08326">
    <property type="entry name" value="ACC_central"/>
    <property type="match status" value="1"/>
</dbReference>
<dbReference type="Gene3D" id="2.40.50.100">
    <property type="match status" value="1"/>
</dbReference>
<protein>
    <recommendedName>
        <fullName evidence="8">Acetyl-CoA carboxylase</fullName>
    </recommendedName>
</protein>
<evidence type="ECO:0000256" key="2">
    <source>
        <dbReference type="SAM" id="Phobius"/>
    </source>
</evidence>
<name>A0ABD3PSZ4_9STRA</name>
<keyword evidence="1" id="KW-0092">Biotin</keyword>